<name>A0A0J1BK48_RHOIS</name>
<gene>
    <name evidence="2" type="ORF">RISK_000701</name>
</gene>
<dbReference type="PATRIC" id="fig|595434.4.peg.678"/>
<accession>A0A0J1BK48</accession>
<dbReference type="NCBIfam" id="NF038050">
    <property type="entry name" value="NrtS"/>
    <property type="match status" value="1"/>
</dbReference>
<feature type="transmembrane region" description="Helical" evidence="1">
    <location>
        <begin position="12"/>
        <end position="34"/>
    </location>
</feature>
<evidence type="ECO:0000256" key="1">
    <source>
        <dbReference type="SAM" id="Phobius"/>
    </source>
</evidence>
<dbReference type="EMBL" id="LECT01000007">
    <property type="protein sequence ID" value="KLU06900.1"/>
    <property type="molecule type" value="Genomic_DNA"/>
</dbReference>
<keyword evidence="1" id="KW-0472">Membrane</keyword>
<comment type="caution">
    <text evidence="2">The sequence shown here is derived from an EMBL/GenBank/DDBJ whole genome shotgun (WGS) entry which is preliminary data.</text>
</comment>
<dbReference type="Proteomes" id="UP000036367">
    <property type="component" value="Unassembled WGS sequence"/>
</dbReference>
<dbReference type="STRING" id="595434.RISK_000701"/>
<keyword evidence="1 2" id="KW-0812">Transmembrane</keyword>
<keyword evidence="1" id="KW-1133">Transmembrane helix</keyword>
<dbReference type="AlphaFoldDB" id="A0A0J1BK48"/>
<proteinExistence type="predicted"/>
<feature type="transmembrane region" description="Helical" evidence="1">
    <location>
        <begin position="54"/>
        <end position="72"/>
    </location>
</feature>
<keyword evidence="3" id="KW-1185">Reference proteome</keyword>
<organism evidence="2 3">
    <name type="scientific">Rhodopirellula islandica</name>
    <dbReference type="NCBI Taxonomy" id="595434"/>
    <lineage>
        <taxon>Bacteria</taxon>
        <taxon>Pseudomonadati</taxon>
        <taxon>Planctomycetota</taxon>
        <taxon>Planctomycetia</taxon>
        <taxon>Pirellulales</taxon>
        <taxon>Pirellulaceae</taxon>
        <taxon>Rhodopirellula</taxon>
    </lineage>
</organism>
<sequence length="77" mass="8446">MHKMRDWLRLAFARSIVCRGLVYSVVVGTVLTAINHGDSLLNGQVGSRHLFKIGLTYVVPYVVSTLSSVAALNSRTE</sequence>
<dbReference type="InterPro" id="IPR047700">
    <property type="entry name" value="NrtS-like"/>
</dbReference>
<evidence type="ECO:0000313" key="3">
    <source>
        <dbReference type="Proteomes" id="UP000036367"/>
    </source>
</evidence>
<reference evidence="2" key="1">
    <citation type="submission" date="2015-05" db="EMBL/GenBank/DDBJ databases">
        <title>Permanent draft genome of Rhodopirellula islandicus K833.</title>
        <authorList>
            <person name="Kizina J."/>
            <person name="Richter M."/>
            <person name="Glockner F.O."/>
            <person name="Harder J."/>
        </authorList>
    </citation>
    <scope>NUCLEOTIDE SEQUENCE [LARGE SCALE GENOMIC DNA]</scope>
    <source>
        <strain evidence="2">K833</strain>
    </source>
</reference>
<protein>
    <submittedName>
        <fullName evidence="2">Transmembrane protein</fullName>
    </submittedName>
</protein>
<evidence type="ECO:0000313" key="2">
    <source>
        <dbReference type="EMBL" id="KLU06900.1"/>
    </source>
</evidence>